<keyword evidence="3" id="KW-1185">Reference proteome</keyword>
<sequence length="579" mass="65380">MNRSQFIKSVSAAALALKFNNLFAQNEANYDWQKIVEANNKAVSEILKATQTGLKTLKRSLGFDLANLAAGFSEKTSNYYEKEELISSMKVISEFIISQQKADGTLDFGNLSSPPDTAFIIEPICAAGNILKGNTKCQEVSLLIKKIIEKAGAGLAVGGVHTPNHRWVVCAALAKINHLYPNPKYTKRITEWLSEGVFCDKDGIYLERSMTYAEVIDRSMITVATCTNRPELLKMVERNLHWVYECMEPNGNLVTFPSRRQDAYLNWNILLFYPQYRFMANKFNDGFMGSVAAFIENMPGFDPTISKDLLYLFLEDDILAKKYPTKPLPTDFQKFYAGINMLRGRKGEETFTLFGGTDQPIIIGSGRSTNPSFFGMQKGKAVLKHIRMSSSFFSTGFFRSEGIKKVGNQYHLYQKIEAPYYQPLPDKYKKANGDYELSQSTDRRFWNKMDFKNRPKSNISVLEYKVVFEEINGEKVLNFDVRGTNGVPVVIELTFTKGGKLMGCESIAGSEENFSIKDKEASYEFEGNKIIFGPGEFAHQTVNNMEGEMYSTHFGSLRSNGMHVYITGRTPFVHTLKIS</sequence>
<keyword evidence="1" id="KW-0732">Signal</keyword>
<dbReference type="Proteomes" id="UP001204144">
    <property type="component" value="Unassembled WGS sequence"/>
</dbReference>
<dbReference type="RefSeq" id="WP_255035495.1">
    <property type="nucleotide sequence ID" value="NZ_RJUF01000003.1"/>
</dbReference>
<evidence type="ECO:0000313" key="3">
    <source>
        <dbReference type="Proteomes" id="UP001204144"/>
    </source>
</evidence>
<name>A0AAE3KRR3_9BACT</name>
<dbReference type="AlphaFoldDB" id="A0AAE3KRR3"/>
<feature type="chain" id="PRO_5041907004" description="Heparinase" evidence="1">
    <location>
        <begin position="25"/>
        <end position="579"/>
    </location>
</feature>
<protein>
    <recommendedName>
        <fullName evidence="4">Heparinase</fullName>
    </recommendedName>
</protein>
<evidence type="ECO:0008006" key="4">
    <source>
        <dbReference type="Google" id="ProtNLM"/>
    </source>
</evidence>
<reference evidence="2 3" key="1">
    <citation type="submission" date="2018-11" db="EMBL/GenBank/DDBJ databases">
        <title>Novel bacteria species description.</title>
        <authorList>
            <person name="Han J.-H."/>
        </authorList>
    </citation>
    <scope>NUCLEOTIDE SEQUENCE [LARGE SCALE GENOMIC DNA]</scope>
    <source>
        <strain evidence="2 3">KCTC23259</strain>
    </source>
</reference>
<feature type="signal peptide" evidence="1">
    <location>
        <begin position="1"/>
        <end position="24"/>
    </location>
</feature>
<comment type="caution">
    <text evidence="2">The sequence shown here is derived from an EMBL/GenBank/DDBJ whole genome shotgun (WGS) entry which is preliminary data.</text>
</comment>
<organism evidence="2 3">
    <name type="scientific">Lacihabitans soyangensis</name>
    <dbReference type="NCBI Taxonomy" id="869394"/>
    <lineage>
        <taxon>Bacteria</taxon>
        <taxon>Pseudomonadati</taxon>
        <taxon>Bacteroidota</taxon>
        <taxon>Cytophagia</taxon>
        <taxon>Cytophagales</taxon>
        <taxon>Leadbetterellaceae</taxon>
        <taxon>Lacihabitans</taxon>
    </lineage>
</organism>
<evidence type="ECO:0000313" key="2">
    <source>
        <dbReference type="EMBL" id="MCP9761754.1"/>
    </source>
</evidence>
<dbReference type="EMBL" id="RJUF01000003">
    <property type="protein sequence ID" value="MCP9761754.1"/>
    <property type="molecule type" value="Genomic_DNA"/>
</dbReference>
<accession>A0AAE3KRR3</accession>
<gene>
    <name evidence="2" type="ORF">EGI31_02220</name>
</gene>
<evidence type="ECO:0000256" key="1">
    <source>
        <dbReference type="SAM" id="SignalP"/>
    </source>
</evidence>
<proteinExistence type="predicted"/>